<dbReference type="GO" id="GO:0006355">
    <property type="term" value="P:regulation of DNA-templated transcription"/>
    <property type="evidence" value="ECO:0007669"/>
    <property type="project" value="InterPro"/>
</dbReference>
<accession>A0A5D4GXA3</accession>
<proteinExistence type="predicted"/>
<organism evidence="5 6">
    <name type="scientific">Neoaquamicrobium microcysteis</name>
    <dbReference type="NCBI Taxonomy" id="2682781"/>
    <lineage>
        <taxon>Bacteria</taxon>
        <taxon>Pseudomonadati</taxon>
        <taxon>Pseudomonadota</taxon>
        <taxon>Alphaproteobacteria</taxon>
        <taxon>Hyphomicrobiales</taxon>
        <taxon>Phyllobacteriaceae</taxon>
        <taxon>Neoaquamicrobium</taxon>
    </lineage>
</organism>
<dbReference type="CDD" id="cd00383">
    <property type="entry name" value="trans_reg_C"/>
    <property type="match status" value="1"/>
</dbReference>
<comment type="caution">
    <text evidence="5">The sequence shown here is derived from an EMBL/GenBank/DDBJ whole genome shotgun (WGS) entry which is preliminary data.</text>
</comment>
<dbReference type="AlphaFoldDB" id="A0A5D4GXA3"/>
<dbReference type="PROSITE" id="PS51755">
    <property type="entry name" value="OMPR_PHOB"/>
    <property type="match status" value="1"/>
</dbReference>
<dbReference type="InterPro" id="IPR036388">
    <property type="entry name" value="WH-like_DNA-bd_sf"/>
</dbReference>
<dbReference type="EMBL" id="VSZS01000062">
    <property type="protein sequence ID" value="TYR32499.1"/>
    <property type="molecule type" value="Genomic_DNA"/>
</dbReference>
<keyword evidence="6" id="KW-1185">Reference proteome</keyword>
<dbReference type="InterPro" id="IPR001867">
    <property type="entry name" value="OmpR/PhoB-type_DNA-bd"/>
</dbReference>
<keyword evidence="3" id="KW-1133">Transmembrane helix</keyword>
<evidence type="ECO:0000256" key="1">
    <source>
        <dbReference type="ARBA" id="ARBA00023125"/>
    </source>
</evidence>
<sequence>MMKTVARSYAFGPFVLNLQRMALQRDGVDLGLRPKAFDVLRHLVERAGTLVTKDELIAASWPNVIVSDDALTQCVRDIRKVIGGDYIRTVARRGYLFAGDVSTLDPIKSRRERRSTGVAAPFMVALLVAFAIVLGAGALRSREPAAPTSPSVAVLPFDDMGGDPELAYFGRGVSEDIITMLARVPNLTVVARNSSFQFEGQLVDIRRIGENLGATHVLQGSVRKDSDRLRIVAQLTDARTGKNVWAERFDGTGGDARALQDEITQKIVAALAGTAGTIALLQYRDAWGKDSANLQEYDYAQRVLARIAQGTPEALELTDAMLREGLARYPNSSLLKAQAAGSIIWRFARGWSDSDDPWNEIRKAGELAREARADPTASPMMRMNVHIVMAYVNMVEQRFDQAVAEAQAAIALAPYDGRLIYYLAEIPVVAGRPSLALAWIERARALYPPDDPRQQELSSMEAYALLHAEGPIAALEVLDSIRSSDDVVLRTTYLLRTYALVLLGRLDEAKAEIRKLRDHDPTWSLATHRKRFFYTDTSGPDSQIEALAAAGLP</sequence>
<keyword evidence="3" id="KW-0812">Transmembrane</keyword>
<dbReference type="Pfam" id="PF00486">
    <property type="entry name" value="Trans_reg_C"/>
    <property type="match status" value="1"/>
</dbReference>
<dbReference type="Proteomes" id="UP000323258">
    <property type="component" value="Unassembled WGS sequence"/>
</dbReference>
<feature type="domain" description="OmpR/PhoB-type" evidence="4">
    <location>
        <begin position="6"/>
        <end position="99"/>
    </location>
</feature>
<dbReference type="SMART" id="SM00862">
    <property type="entry name" value="Trans_reg_C"/>
    <property type="match status" value="1"/>
</dbReference>
<keyword evidence="3" id="KW-0472">Membrane</keyword>
<dbReference type="GO" id="GO:0000160">
    <property type="term" value="P:phosphorelay signal transduction system"/>
    <property type="evidence" value="ECO:0007669"/>
    <property type="project" value="InterPro"/>
</dbReference>
<protein>
    <recommendedName>
        <fullName evidence="4">OmpR/PhoB-type domain-containing protein</fullName>
    </recommendedName>
</protein>
<feature type="transmembrane region" description="Helical" evidence="3">
    <location>
        <begin position="118"/>
        <end position="139"/>
    </location>
</feature>
<name>A0A5D4GXA3_9HYPH</name>
<dbReference type="SUPFAM" id="SSF46894">
    <property type="entry name" value="C-terminal effector domain of the bipartite response regulators"/>
    <property type="match status" value="1"/>
</dbReference>
<evidence type="ECO:0000256" key="3">
    <source>
        <dbReference type="SAM" id="Phobius"/>
    </source>
</evidence>
<evidence type="ECO:0000259" key="4">
    <source>
        <dbReference type="PROSITE" id="PS51755"/>
    </source>
</evidence>
<dbReference type="Gene3D" id="1.10.10.10">
    <property type="entry name" value="Winged helix-like DNA-binding domain superfamily/Winged helix DNA-binding domain"/>
    <property type="match status" value="1"/>
</dbReference>
<gene>
    <name evidence="5" type="ORF">FY036_11915</name>
</gene>
<dbReference type="RefSeq" id="WP_148914946.1">
    <property type="nucleotide sequence ID" value="NZ_VSZS01000062.1"/>
</dbReference>
<reference evidence="5 6" key="1">
    <citation type="submission" date="2019-08" db="EMBL/GenBank/DDBJ databases">
        <authorList>
            <person name="Seo Y.L."/>
        </authorList>
    </citation>
    <scope>NUCLEOTIDE SEQUENCE [LARGE SCALE GENOMIC DNA]</scope>
    <source>
        <strain evidence="5 6">MaA-C15</strain>
    </source>
</reference>
<keyword evidence="1 2" id="KW-0238">DNA-binding</keyword>
<reference evidence="5 6" key="2">
    <citation type="submission" date="2019-09" db="EMBL/GenBank/DDBJ databases">
        <title>Mesorhizobium sp. MaA-C15 isolated from Microcystis aeruginosa.</title>
        <authorList>
            <person name="Jeong S.E."/>
            <person name="Jin H.M."/>
            <person name="Jeon C.O."/>
        </authorList>
    </citation>
    <scope>NUCLEOTIDE SEQUENCE [LARGE SCALE GENOMIC DNA]</scope>
    <source>
        <strain evidence="5 6">MaA-C15</strain>
    </source>
</reference>
<evidence type="ECO:0000313" key="5">
    <source>
        <dbReference type="EMBL" id="TYR32499.1"/>
    </source>
</evidence>
<dbReference type="OrthoDB" id="9807521at2"/>
<evidence type="ECO:0000256" key="2">
    <source>
        <dbReference type="PROSITE-ProRule" id="PRU01091"/>
    </source>
</evidence>
<dbReference type="Gene3D" id="1.25.40.10">
    <property type="entry name" value="Tetratricopeptide repeat domain"/>
    <property type="match status" value="1"/>
</dbReference>
<dbReference type="InterPro" id="IPR011990">
    <property type="entry name" value="TPR-like_helical_dom_sf"/>
</dbReference>
<dbReference type="InterPro" id="IPR016032">
    <property type="entry name" value="Sig_transdc_resp-reg_C-effctor"/>
</dbReference>
<dbReference type="Gene3D" id="3.40.50.10070">
    <property type="entry name" value="TolB, N-terminal domain"/>
    <property type="match status" value="1"/>
</dbReference>
<dbReference type="SUPFAM" id="SSF48452">
    <property type="entry name" value="TPR-like"/>
    <property type="match status" value="1"/>
</dbReference>
<feature type="DNA-binding region" description="OmpR/PhoB-type" evidence="2">
    <location>
        <begin position="6"/>
        <end position="99"/>
    </location>
</feature>
<dbReference type="GO" id="GO:0003677">
    <property type="term" value="F:DNA binding"/>
    <property type="evidence" value="ECO:0007669"/>
    <property type="project" value="UniProtKB-UniRule"/>
</dbReference>
<evidence type="ECO:0000313" key="6">
    <source>
        <dbReference type="Proteomes" id="UP000323258"/>
    </source>
</evidence>